<dbReference type="RefSeq" id="XP_007417183.1">
    <property type="nucleotide sequence ID" value="XM_007417121.1"/>
</dbReference>
<feature type="compositionally biased region" description="Acidic residues" evidence="4">
    <location>
        <begin position="652"/>
        <end position="667"/>
    </location>
</feature>
<dbReference type="SUPFAM" id="SSF48371">
    <property type="entry name" value="ARM repeat"/>
    <property type="match status" value="1"/>
</dbReference>
<dbReference type="PANTHER" id="PTHR10997">
    <property type="entry name" value="IMPORTIN-7, 8, 11"/>
    <property type="match status" value="1"/>
</dbReference>
<keyword evidence="3" id="KW-0653">Protein transport</keyword>
<evidence type="ECO:0000256" key="3">
    <source>
        <dbReference type="ARBA" id="ARBA00022927"/>
    </source>
</evidence>
<protein>
    <submittedName>
        <fullName evidence="5">Uncharacterized protein</fullName>
    </submittedName>
</protein>
<feature type="region of interest" description="Disordered" evidence="4">
    <location>
        <begin position="637"/>
        <end position="698"/>
    </location>
</feature>
<evidence type="ECO:0000256" key="4">
    <source>
        <dbReference type="SAM" id="MobiDB-lite"/>
    </source>
</evidence>
<accession>F4S707</accession>
<dbReference type="OrthoDB" id="760868at2759"/>
<name>F4S707_MELLP</name>
<dbReference type="GO" id="GO:0006606">
    <property type="term" value="P:protein import into nucleus"/>
    <property type="evidence" value="ECO:0007669"/>
    <property type="project" value="TreeGrafter"/>
</dbReference>
<comment type="subcellular location">
    <subcellularLocation>
        <location evidence="1">Cytoplasm</location>
    </subcellularLocation>
</comment>
<dbReference type="PANTHER" id="PTHR10997:SF18">
    <property type="entry name" value="D-IMPORTIN 7_RANBP7"/>
    <property type="match status" value="1"/>
</dbReference>
<dbReference type="Proteomes" id="UP000001072">
    <property type="component" value="Unassembled WGS sequence"/>
</dbReference>
<dbReference type="InterPro" id="IPR016024">
    <property type="entry name" value="ARM-type_fold"/>
</dbReference>
<dbReference type="STRING" id="747676.F4S707"/>
<sequence>MLSYKPFAEKFIACFACPILRLYLDQVELHVQGLEWMSKRLICHTIAFLEESIRPKETWAALRSHIPALLPRFIFPLVCISPEEVREFQEEPEDYARAQFGDFFEDLCTSPSTMAAQFILALGSGRKKTMFMSMLSFITDICSKYPNEANPREKDGALRMLAYLATVITETKSLRKNIEGCLISYVFPEFQSEHAFLRARTCEVIRKFENAGSEWTDPKIISAYYQGVMQCLSDSALPVRVQAALTLADISDHPQIHEALAPHIGGVMQGMLRLSNEVDLDSLTQATRCLVSGFSDELLPYAADLAQALHESYMRLMSEIADTRQRLGDEDDDSSEEKVLVAMNILKTLQQLVVGLEGNPTVLMQVEAASIPLIEYTLKQELVVASAAFTDIPSLEIYDEALELLDSIQFALKDISNAQWSLFDIIYNIFKTSGTDFISEMFPSLDNFVTYGSNFLATHAEKRNMVFDIYLATITSKNLSCSDRMVACKLADSILLCMKGNADEAIPLFINHTMKIIQRGITTVDPITTKGLFMHSLEVILNTIYYNPSMAMNVLVENNWSGDFFSGWFNRLSSFQRTHDKKLSLLAICSILSISLNESAESILVQSSAQLLIGALSLFETLPTAIKNRFELENDYNIDSDDSDDGNTTVDEGSEPEDVDDTDDCDLVDPQIRAPSSYCNPQNSFGRGGGDDERTIPPSSLWSDEILWETPLDRVDVYKEFALVMKNVEDSGSPILHIISNALSPEQRMSLQKILHQANNGGEFGMKSEIQQSVQVNSHINNQAL</sequence>
<evidence type="ECO:0000256" key="2">
    <source>
        <dbReference type="ARBA" id="ARBA00022490"/>
    </source>
</evidence>
<keyword evidence="6" id="KW-1185">Reference proteome</keyword>
<dbReference type="FunCoup" id="F4S707">
    <property type="interactions" value="740"/>
</dbReference>
<dbReference type="HOGENOM" id="CLU_004196_0_0_1"/>
<evidence type="ECO:0000256" key="1">
    <source>
        <dbReference type="ARBA" id="ARBA00004496"/>
    </source>
</evidence>
<dbReference type="GO" id="GO:0005829">
    <property type="term" value="C:cytosol"/>
    <property type="evidence" value="ECO:0007669"/>
    <property type="project" value="TreeGrafter"/>
</dbReference>
<dbReference type="EMBL" id="GL883157">
    <property type="protein sequence ID" value="EGF99552.1"/>
    <property type="molecule type" value="Genomic_DNA"/>
</dbReference>
<proteinExistence type="predicted"/>
<dbReference type="Gene3D" id="1.25.10.10">
    <property type="entry name" value="Leucine-rich Repeat Variant"/>
    <property type="match status" value="1"/>
</dbReference>
<keyword evidence="2" id="KW-0963">Cytoplasm</keyword>
<dbReference type="VEuPathDB" id="FungiDB:MELLADRAFT_118269"/>
<evidence type="ECO:0000313" key="5">
    <source>
        <dbReference type="EMBL" id="EGF99552.1"/>
    </source>
</evidence>
<dbReference type="GO" id="GO:0005635">
    <property type="term" value="C:nuclear envelope"/>
    <property type="evidence" value="ECO:0007669"/>
    <property type="project" value="TreeGrafter"/>
</dbReference>
<gene>
    <name evidence="5" type="ORF">MELLADRAFT_118269</name>
</gene>
<dbReference type="InParanoid" id="F4S707"/>
<dbReference type="InterPro" id="IPR011989">
    <property type="entry name" value="ARM-like"/>
</dbReference>
<dbReference type="eggNOG" id="KOG1991">
    <property type="taxonomic scope" value="Eukaryota"/>
</dbReference>
<dbReference type="KEGG" id="mlr:MELLADRAFT_118269"/>
<evidence type="ECO:0000313" key="6">
    <source>
        <dbReference type="Proteomes" id="UP000001072"/>
    </source>
</evidence>
<dbReference type="AlphaFoldDB" id="F4S707"/>
<reference evidence="6" key="1">
    <citation type="journal article" date="2011" name="Proc. Natl. Acad. Sci. U.S.A.">
        <title>Obligate biotrophy features unraveled by the genomic analysis of rust fungi.</title>
        <authorList>
            <person name="Duplessis S."/>
            <person name="Cuomo C.A."/>
            <person name="Lin Y.-C."/>
            <person name="Aerts A."/>
            <person name="Tisserant E."/>
            <person name="Veneault-Fourrey C."/>
            <person name="Joly D.L."/>
            <person name="Hacquard S."/>
            <person name="Amselem J."/>
            <person name="Cantarel B.L."/>
            <person name="Chiu R."/>
            <person name="Coutinho P.M."/>
            <person name="Feau N."/>
            <person name="Field M."/>
            <person name="Frey P."/>
            <person name="Gelhaye E."/>
            <person name="Goldberg J."/>
            <person name="Grabherr M.G."/>
            <person name="Kodira C.D."/>
            <person name="Kohler A."/>
            <person name="Kuees U."/>
            <person name="Lindquist E.A."/>
            <person name="Lucas S.M."/>
            <person name="Mago R."/>
            <person name="Mauceli E."/>
            <person name="Morin E."/>
            <person name="Murat C."/>
            <person name="Pangilinan J.L."/>
            <person name="Park R."/>
            <person name="Pearson M."/>
            <person name="Quesneville H."/>
            <person name="Rouhier N."/>
            <person name="Sakthikumar S."/>
            <person name="Salamov A.A."/>
            <person name="Schmutz J."/>
            <person name="Selles B."/>
            <person name="Shapiro H."/>
            <person name="Tanguay P."/>
            <person name="Tuskan G.A."/>
            <person name="Henrissat B."/>
            <person name="Van de Peer Y."/>
            <person name="Rouze P."/>
            <person name="Ellis J.G."/>
            <person name="Dodds P.N."/>
            <person name="Schein J.E."/>
            <person name="Zhong S."/>
            <person name="Hamelin R.C."/>
            <person name="Grigoriev I.V."/>
            <person name="Szabo L.J."/>
            <person name="Martin F."/>
        </authorList>
    </citation>
    <scope>NUCLEOTIDE SEQUENCE [LARGE SCALE GENOMIC DNA]</scope>
    <source>
        <strain evidence="6">98AG31 / pathotype 3-4-7</strain>
    </source>
</reference>
<dbReference type="GeneID" id="18926192"/>
<organism evidence="6">
    <name type="scientific">Melampsora larici-populina (strain 98AG31 / pathotype 3-4-7)</name>
    <name type="common">Poplar leaf rust fungus</name>
    <dbReference type="NCBI Taxonomy" id="747676"/>
    <lineage>
        <taxon>Eukaryota</taxon>
        <taxon>Fungi</taxon>
        <taxon>Dikarya</taxon>
        <taxon>Basidiomycota</taxon>
        <taxon>Pucciniomycotina</taxon>
        <taxon>Pucciniomycetes</taxon>
        <taxon>Pucciniales</taxon>
        <taxon>Melampsoraceae</taxon>
        <taxon>Melampsora</taxon>
    </lineage>
</organism>
<keyword evidence="3" id="KW-0813">Transport</keyword>